<protein>
    <submittedName>
        <fullName evidence="1">Uncharacterized protein</fullName>
    </submittedName>
</protein>
<sequence>MSNLLGQVSEIRQQDAELLRQHEADDKKKFFEIVLRDHFGKTEGGDAQELLNVMQMLELTETDYANALQAIDQVCEAAAEQQRLDAAMKGQPKRYREARIKMLTANVDVKRFQREVHDESKLPSELNAAKQVVKDMAESHPMLFDESGQPLALLDPAIKQSKSERQAAAKQYSEQVKAAFDSDLQRKLVTQGLAEPE</sequence>
<dbReference type="EMBL" id="AMCW01000063">
    <property type="protein sequence ID" value="EKK02308.1"/>
    <property type="molecule type" value="Genomic_DNA"/>
</dbReference>
<dbReference type="Proteomes" id="UP000007993">
    <property type="component" value="Unassembled WGS sequence"/>
</dbReference>
<gene>
    <name evidence="1" type="ORF">RBSH_02344</name>
</gene>
<dbReference type="PATRIC" id="fig|993517.3.peg.2537"/>
<dbReference type="AlphaFoldDB" id="K5DIQ5"/>
<reference evidence="1 2" key="1">
    <citation type="journal article" date="2013" name="Mar. Genomics">
        <title>Expression of sulfatases in Rhodopirellula baltica and the diversity of sulfatases in the genus Rhodopirellula.</title>
        <authorList>
            <person name="Wegner C.E."/>
            <person name="Richter-Heitmann T."/>
            <person name="Klindworth A."/>
            <person name="Klockow C."/>
            <person name="Richter M."/>
            <person name="Achstetter T."/>
            <person name="Glockner F.O."/>
            <person name="Harder J."/>
        </authorList>
    </citation>
    <scope>NUCLEOTIDE SEQUENCE [LARGE SCALE GENOMIC DNA]</scope>
    <source>
        <strain evidence="1 2">SH28</strain>
    </source>
</reference>
<comment type="caution">
    <text evidence="1">The sequence shown here is derived from an EMBL/GenBank/DDBJ whole genome shotgun (WGS) entry which is preliminary data.</text>
</comment>
<evidence type="ECO:0000313" key="1">
    <source>
        <dbReference type="EMBL" id="EKK02308.1"/>
    </source>
</evidence>
<accession>K5DIQ5</accession>
<name>K5DIQ5_RHOBT</name>
<dbReference type="RefSeq" id="WP_007332118.1">
    <property type="nucleotide sequence ID" value="NZ_AMCW01000063.1"/>
</dbReference>
<organism evidence="1 2">
    <name type="scientific">Rhodopirellula baltica SH28</name>
    <dbReference type="NCBI Taxonomy" id="993517"/>
    <lineage>
        <taxon>Bacteria</taxon>
        <taxon>Pseudomonadati</taxon>
        <taxon>Planctomycetota</taxon>
        <taxon>Planctomycetia</taxon>
        <taxon>Pirellulales</taxon>
        <taxon>Pirellulaceae</taxon>
        <taxon>Rhodopirellula</taxon>
    </lineage>
</organism>
<evidence type="ECO:0000313" key="2">
    <source>
        <dbReference type="Proteomes" id="UP000007993"/>
    </source>
</evidence>
<proteinExistence type="predicted"/>